<evidence type="ECO:0000256" key="2">
    <source>
        <dbReference type="ARBA" id="ARBA00022679"/>
    </source>
</evidence>
<evidence type="ECO:0000256" key="5">
    <source>
        <dbReference type="ARBA" id="ARBA00022842"/>
    </source>
</evidence>
<reference evidence="9" key="1">
    <citation type="submission" date="2024-01" db="EMBL/GenBank/DDBJ databases">
        <authorList>
            <person name="Webb A."/>
        </authorList>
    </citation>
    <scope>NUCLEOTIDE SEQUENCE</scope>
    <source>
        <strain evidence="9">Pm1</strain>
    </source>
</reference>
<evidence type="ECO:0000313" key="9">
    <source>
        <dbReference type="EMBL" id="CAK7919711.1"/>
    </source>
</evidence>
<keyword evidence="6" id="KW-0443">Lipid metabolism</keyword>
<keyword evidence="1" id="KW-0444">Lipid biosynthesis</keyword>
<dbReference type="InterPro" id="IPR008278">
    <property type="entry name" value="4-PPantetheinyl_Trfase_dom"/>
</dbReference>
<feature type="domain" description="4'-phosphopantetheinyl transferase" evidence="8">
    <location>
        <begin position="7"/>
        <end position="70"/>
    </location>
</feature>
<gene>
    <name evidence="9" type="ORF">PM001_LOCUS6106</name>
</gene>
<dbReference type="GO" id="GO:0006633">
    <property type="term" value="P:fatty acid biosynthetic process"/>
    <property type="evidence" value="ECO:0007669"/>
    <property type="project" value="UniProtKB-KW"/>
</dbReference>
<dbReference type="Gene3D" id="3.90.470.20">
    <property type="entry name" value="4'-phosphopantetheinyl transferase domain"/>
    <property type="match status" value="1"/>
</dbReference>
<protein>
    <recommendedName>
        <fullName evidence="8">4'-phosphopantetheinyl transferase domain-containing protein</fullName>
    </recommendedName>
</protein>
<sequence>MARTVYGIGVDVALIARFERSYARFGKRLLTRAFHPIEISEFYARAGTDRATYLASRWALKEATFKAFQRYRVQFPDIYAVQRGLDSCAAVPTALPVTEKSKALRIEFAGETKGLAKQLRLVEPLVSISHDGNYAVAYVLLQQEVDEVMGEGHPRLLEDGGAQQPPGTT</sequence>
<dbReference type="Pfam" id="PF01648">
    <property type="entry name" value="ACPS"/>
    <property type="match status" value="1"/>
</dbReference>
<dbReference type="InterPro" id="IPR037143">
    <property type="entry name" value="4-PPantetheinyl_Trfase_dom_sf"/>
</dbReference>
<dbReference type="InterPro" id="IPR002582">
    <property type="entry name" value="ACPS"/>
</dbReference>
<keyword evidence="2" id="KW-0808">Transferase</keyword>
<keyword evidence="7" id="KW-0275">Fatty acid biosynthesis</keyword>
<evidence type="ECO:0000256" key="4">
    <source>
        <dbReference type="ARBA" id="ARBA00022832"/>
    </source>
</evidence>
<name>A0AAV1TF78_9STRA</name>
<dbReference type="EMBL" id="CAKLBY020000049">
    <property type="protein sequence ID" value="CAK7919711.1"/>
    <property type="molecule type" value="Genomic_DNA"/>
</dbReference>
<dbReference type="InterPro" id="IPR004568">
    <property type="entry name" value="Ppantetheine-prot_Trfase_dom"/>
</dbReference>
<keyword evidence="5" id="KW-0460">Magnesium</keyword>
<evidence type="ECO:0000256" key="3">
    <source>
        <dbReference type="ARBA" id="ARBA00022723"/>
    </source>
</evidence>
<dbReference type="GO" id="GO:0008897">
    <property type="term" value="F:holo-[acyl-carrier-protein] synthase activity"/>
    <property type="evidence" value="ECO:0007669"/>
    <property type="project" value="InterPro"/>
</dbReference>
<comment type="caution">
    <text evidence="9">The sequence shown here is derived from an EMBL/GenBank/DDBJ whole genome shotgun (WGS) entry which is preliminary data.</text>
</comment>
<dbReference type="HAMAP" id="MF_00101">
    <property type="entry name" value="AcpS"/>
    <property type="match status" value="1"/>
</dbReference>
<accession>A0AAV1TF78</accession>
<organism evidence="9 10">
    <name type="scientific">Peronospora matthiolae</name>
    <dbReference type="NCBI Taxonomy" id="2874970"/>
    <lineage>
        <taxon>Eukaryota</taxon>
        <taxon>Sar</taxon>
        <taxon>Stramenopiles</taxon>
        <taxon>Oomycota</taxon>
        <taxon>Peronosporomycetes</taxon>
        <taxon>Peronosporales</taxon>
        <taxon>Peronosporaceae</taxon>
        <taxon>Peronospora</taxon>
    </lineage>
</organism>
<evidence type="ECO:0000259" key="8">
    <source>
        <dbReference type="Pfam" id="PF01648"/>
    </source>
</evidence>
<proteinExistence type="inferred from homology"/>
<keyword evidence="3" id="KW-0479">Metal-binding</keyword>
<dbReference type="GO" id="GO:0000287">
    <property type="term" value="F:magnesium ion binding"/>
    <property type="evidence" value="ECO:0007669"/>
    <property type="project" value="InterPro"/>
</dbReference>
<dbReference type="SUPFAM" id="SSF56214">
    <property type="entry name" value="4'-phosphopantetheinyl transferase"/>
    <property type="match status" value="1"/>
</dbReference>
<evidence type="ECO:0000256" key="6">
    <source>
        <dbReference type="ARBA" id="ARBA00023098"/>
    </source>
</evidence>
<evidence type="ECO:0000313" key="10">
    <source>
        <dbReference type="Proteomes" id="UP001162060"/>
    </source>
</evidence>
<evidence type="ECO:0000256" key="1">
    <source>
        <dbReference type="ARBA" id="ARBA00022516"/>
    </source>
</evidence>
<dbReference type="Proteomes" id="UP001162060">
    <property type="component" value="Unassembled WGS sequence"/>
</dbReference>
<dbReference type="AlphaFoldDB" id="A0AAV1TF78"/>
<evidence type="ECO:0000256" key="7">
    <source>
        <dbReference type="ARBA" id="ARBA00023160"/>
    </source>
</evidence>
<dbReference type="NCBIfam" id="TIGR00556">
    <property type="entry name" value="pantethn_trn"/>
    <property type="match status" value="1"/>
</dbReference>
<keyword evidence="4" id="KW-0276">Fatty acid metabolism</keyword>